<dbReference type="KEGG" id="tpla:ElP_76270"/>
<feature type="compositionally biased region" description="Low complexity" evidence="1">
    <location>
        <begin position="60"/>
        <end position="71"/>
    </location>
</feature>
<dbReference type="Gene3D" id="3.90.1530.30">
    <property type="match status" value="1"/>
</dbReference>
<feature type="compositionally biased region" description="Basic and acidic residues" evidence="1">
    <location>
        <begin position="212"/>
        <end position="221"/>
    </location>
</feature>
<evidence type="ECO:0000313" key="3">
    <source>
        <dbReference type="EMBL" id="QDV39655.1"/>
    </source>
</evidence>
<proteinExistence type="predicted"/>
<keyword evidence="3" id="KW-0614">Plasmid</keyword>
<keyword evidence="4" id="KW-1185">Reference proteome</keyword>
<sequence>MSTPSDKARERTLSKYGDAMRSSLGFNRTPGTRSAWRRRMGASGRGWPAWSTTGRRRSSRWPGSPPTRSSPAGEFDEEAIGRLAESLRARGQLQNVVVFWSEDLGSYVLVSGERRCGRPQGRAGDPAVQGPRPAPRRRRPAGDPAHRELRPGGPPAGRAGRRLPVPDGGQRMEHPAAGRGPEHGPGDGGLRPRPARPAGGAPGPGRPGGTRPPDRLRDRPARSPRGPGGPGRSGRLRGAHPGRRRRRGPGLLPTPGRRRREGGGGIGKGRSKGRGGASRGRRARRAPACRPRRCSGSPAAG</sequence>
<dbReference type="InterPro" id="IPR003115">
    <property type="entry name" value="ParB_N"/>
</dbReference>
<dbReference type="AlphaFoldDB" id="A0A518HFP0"/>
<name>A0A518HFP0_9BACT</name>
<protein>
    <recommendedName>
        <fullName evidence="2">ParB-like N-terminal domain-containing protein</fullName>
    </recommendedName>
</protein>
<feature type="compositionally biased region" description="Basic and acidic residues" evidence="1">
    <location>
        <begin position="1"/>
        <end position="13"/>
    </location>
</feature>
<geneLocation type="plasmid" evidence="4">
    <name>pelp_5</name>
</geneLocation>
<accession>A0A518HFP0</accession>
<dbReference type="Pfam" id="PF02195">
    <property type="entry name" value="ParB_N"/>
    <property type="match status" value="1"/>
</dbReference>
<feature type="region of interest" description="Disordered" evidence="1">
    <location>
        <begin position="115"/>
        <end position="301"/>
    </location>
</feature>
<feature type="compositionally biased region" description="Basic residues" evidence="1">
    <location>
        <begin position="269"/>
        <end position="293"/>
    </location>
</feature>
<gene>
    <name evidence="3" type="ORF">ElP_76270</name>
</gene>
<dbReference type="Proteomes" id="UP000317835">
    <property type="component" value="Plasmid pElP_5"/>
</dbReference>
<dbReference type="InterPro" id="IPR036086">
    <property type="entry name" value="ParB/Sulfiredoxin_sf"/>
</dbReference>
<dbReference type="EMBL" id="CP036431">
    <property type="protein sequence ID" value="QDV39655.1"/>
    <property type="molecule type" value="Genomic_DNA"/>
</dbReference>
<feature type="compositionally biased region" description="Basic and acidic residues" evidence="1">
    <location>
        <begin position="140"/>
        <end position="150"/>
    </location>
</feature>
<feature type="region of interest" description="Disordered" evidence="1">
    <location>
        <begin position="1"/>
        <end position="77"/>
    </location>
</feature>
<evidence type="ECO:0000259" key="2">
    <source>
        <dbReference type="Pfam" id="PF02195"/>
    </source>
</evidence>
<feature type="domain" description="ParB-like N-terminal" evidence="2">
    <location>
        <begin position="69"/>
        <end position="116"/>
    </location>
</feature>
<evidence type="ECO:0000256" key="1">
    <source>
        <dbReference type="SAM" id="MobiDB-lite"/>
    </source>
</evidence>
<dbReference type="SUPFAM" id="SSF110849">
    <property type="entry name" value="ParB/Sulfiredoxin"/>
    <property type="match status" value="1"/>
</dbReference>
<reference evidence="3 4" key="1">
    <citation type="submission" date="2019-02" db="EMBL/GenBank/DDBJ databases">
        <title>Deep-cultivation of Planctomycetes and their phenomic and genomic characterization uncovers novel biology.</title>
        <authorList>
            <person name="Wiegand S."/>
            <person name="Jogler M."/>
            <person name="Boedeker C."/>
            <person name="Pinto D."/>
            <person name="Vollmers J."/>
            <person name="Rivas-Marin E."/>
            <person name="Kohn T."/>
            <person name="Peeters S.H."/>
            <person name="Heuer A."/>
            <person name="Rast P."/>
            <person name="Oberbeckmann S."/>
            <person name="Bunk B."/>
            <person name="Jeske O."/>
            <person name="Meyerdierks A."/>
            <person name="Storesund J.E."/>
            <person name="Kallscheuer N."/>
            <person name="Luecker S."/>
            <person name="Lage O.M."/>
            <person name="Pohl T."/>
            <person name="Merkel B.J."/>
            <person name="Hornburger P."/>
            <person name="Mueller R.-W."/>
            <person name="Bruemmer F."/>
            <person name="Labrenz M."/>
            <person name="Spormann A.M."/>
            <person name="Op den Camp H."/>
            <person name="Overmann J."/>
            <person name="Amann R."/>
            <person name="Jetten M.S.M."/>
            <person name="Mascher T."/>
            <person name="Medema M.H."/>
            <person name="Devos D.P."/>
            <person name="Kaster A.-K."/>
            <person name="Ovreas L."/>
            <person name="Rohde M."/>
            <person name="Galperin M.Y."/>
            <person name="Jogler C."/>
        </authorList>
    </citation>
    <scope>NUCLEOTIDE SEQUENCE [LARGE SCALE GENOMIC DNA]</scope>
    <source>
        <strain evidence="3 4">ElP</strain>
        <plasmid evidence="4">pelp_5</plasmid>
    </source>
</reference>
<evidence type="ECO:0000313" key="4">
    <source>
        <dbReference type="Proteomes" id="UP000317835"/>
    </source>
</evidence>
<feature type="compositionally biased region" description="Basic and acidic residues" evidence="1">
    <location>
        <begin position="170"/>
        <end position="185"/>
    </location>
</feature>
<feature type="compositionally biased region" description="Basic residues" evidence="1">
    <location>
        <begin position="234"/>
        <end position="248"/>
    </location>
</feature>
<organism evidence="3 4">
    <name type="scientific">Tautonia plasticadhaerens</name>
    <dbReference type="NCBI Taxonomy" id="2527974"/>
    <lineage>
        <taxon>Bacteria</taxon>
        <taxon>Pseudomonadati</taxon>
        <taxon>Planctomycetota</taxon>
        <taxon>Planctomycetia</taxon>
        <taxon>Isosphaerales</taxon>
        <taxon>Isosphaeraceae</taxon>
        <taxon>Tautonia</taxon>
    </lineage>
</organism>